<evidence type="ECO:0000256" key="6">
    <source>
        <dbReference type="ARBA" id="ARBA00022927"/>
    </source>
</evidence>
<gene>
    <name evidence="10" type="ORF">Kpol_1055p53</name>
</gene>
<keyword evidence="11" id="KW-1185">Reference proteome</keyword>
<dbReference type="GO" id="GO:0000122">
    <property type="term" value="P:negative regulation of transcription by RNA polymerase II"/>
    <property type="evidence" value="ECO:0007669"/>
    <property type="project" value="EnsemblFungi"/>
</dbReference>
<dbReference type="GeneID" id="5547006"/>
<dbReference type="PROSITE" id="PS51495">
    <property type="entry name" value="GLUE"/>
    <property type="match status" value="1"/>
</dbReference>
<dbReference type="GO" id="GO:0008270">
    <property type="term" value="F:zinc ion binding"/>
    <property type="evidence" value="ECO:0007669"/>
    <property type="project" value="UniProtKB-KW"/>
</dbReference>
<protein>
    <recommendedName>
        <fullName evidence="7">Vacuolar protein-sorting-associated protein 36</fullName>
    </recommendedName>
    <alternativeName>
        <fullName evidence="7">ESCRT-II complex subunit VPS36</fullName>
    </alternativeName>
</protein>
<keyword evidence="7" id="KW-0963">Cytoplasm</keyword>
<dbReference type="HOGENOM" id="CLU_015433_2_1_1"/>
<dbReference type="InterPro" id="IPR036388">
    <property type="entry name" value="WH-like_DNA-bd_sf"/>
</dbReference>
<evidence type="ECO:0000256" key="1">
    <source>
        <dbReference type="ARBA" id="ARBA00009697"/>
    </source>
</evidence>
<dbReference type="GO" id="GO:0016236">
    <property type="term" value="P:macroautophagy"/>
    <property type="evidence" value="ECO:0007669"/>
    <property type="project" value="EnsemblFungi"/>
</dbReference>
<dbReference type="GO" id="GO:0000814">
    <property type="term" value="C:ESCRT II complex"/>
    <property type="evidence" value="ECO:0007669"/>
    <property type="project" value="UniProtKB-UniRule"/>
</dbReference>
<dbReference type="GO" id="GO:0031902">
    <property type="term" value="C:late endosome membrane"/>
    <property type="evidence" value="ECO:0007669"/>
    <property type="project" value="UniProtKB-UniRule"/>
</dbReference>
<organism evidence="11">
    <name type="scientific">Vanderwaltozyma polyspora (strain ATCC 22028 / DSM 70294 / BCRC 21397 / CBS 2163 / NBRC 10782 / NRRL Y-8283 / UCD 57-17)</name>
    <name type="common">Kluyveromyces polysporus</name>
    <dbReference type="NCBI Taxonomy" id="436907"/>
    <lineage>
        <taxon>Eukaryota</taxon>
        <taxon>Fungi</taxon>
        <taxon>Dikarya</taxon>
        <taxon>Ascomycota</taxon>
        <taxon>Saccharomycotina</taxon>
        <taxon>Saccharomycetes</taxon>
        <taxon>Saccharomycetales</taxon>
        <taxon>Saccharomycetaceae</taxon>
        <taxon>Vanderwaltozyma</taxon>
    </lineage>
</organism>
<keyword evidence="7" id="KW-0967">Endosome</keyword>
<comment type="function">
    <text evidence="7">Component of the ESCRT-II complex (endosomal sorting complex required for transport II), which is required for multivesicular body (MVB) formation and sorting of endosomal cargo proteins into MVBs.</text>
</comment>
<dbReference type="InterPro" id="IPR040608">
    <property type="entry name" value="Snf8/Vps36"/>
</dbReference>
<dbReference type="InterPro" id="IPR021648">
    <property type="entry name" value="GLUE_dom"/>
</dbReference>
<dbReference type="Proteomes" id="UP000000267">
    <property type="component" value="Unassembled WGS sequence"/>
</dbReference>
<dbReference type="KEGG" id="vpo:Kpol_1055p53"/>
<dbReference type="InterPro" id="IPR036443">
    <property type="entry name" value="Znf_RanBP2_sf"/>
</dbReference>
<dbReference type="SUPFAM" id="SSF50729">
    <property type="entry name" value="PH domain-like"/>
    <property type="match status" value="1"/>
</dbReference>
<dbReference type="RefSeq" id="XP_001646554.1">
    <property type="nucleotide sequence ID" value="XM_001646504.1"/>
</dbReference>
<feature type="region of interest" description="Disordered" evidence="8">
    <location>
        <begin position="161"/>
        <end position="183"/>
    </location>
</feature>
<dbReference type="EMBL" id="DS480386">
    <property type="protein sequence ID" value="EDO18696.1"/>
    <property type="molecule type" value="Genomic_DNA"/>
</dbReference>
<dbReference type="GO" id="GO:1904669">
    <property type="term" value="P:ATP export"/>
    <property type="evidence" value="ECO:0007669"/>
    <property type="project" value="EnsemblFungi"/>
</dbReference>
<dbReference type="InterPro" id="IPR037855">
    <property type="entry name" value="Vps36"/>
</dbReference>
<name>A7TGC6_VANPO</name>
<dbReference type="Pfam" id="PF11605">
    <property type="entry name" value="Vps36_ESCRT-II"/>
    <property type="match status" value="1"/>
</dbReference>
<dbReference type="PANTHER" id="PTHR13128">
    <property type="entry name" value="VACUOLAR PROTEIN-SORTING-ASSOCIATED PROTEIN 36"/>
    <property type="match status" value="1"/>
</dbReference>
<keyword evidence="4" id="KW-0863">Zinc-finger</keyword>
<dbReference type="AlphaFoldDB" id="A7TGC6"/>
<sequence length="541" mass="62051">MECWHYVETTSSGQPLLRENEKDILIDHKIGLYYGKSRILNRQSGRIFLTSQRLIYVDDLDPTKYSICLELNDIESVEYSSNFLKRSARMILFLKDLETAALQNKLLGIELNKQIGTSTWVCPICMFTNEVQGEFTKDLNPLPVCENCGIPADYEMTKSSINYSNNSKNNNESKIQDSKKSRLKGGNTCPACTFINHPQMNNCEICGFRLPNTKIRSKYNSNAKTFKDSRFNIELENGTLPNKEASNFVQFSFRKSDGLLFSQATKKAVDDLRKEKTKHIFNADLVSVNGELVNTQESKNLPFLETKPNKVGITSLENSREVQLLNNDILFNNALTDLNKLMSLASEIEKLYKTYRKNGDEETKQKSVLMIDRDKFYNKSLFLDEIAREIYEFAIFEFKQKDESQKLILVTLVDLYAMYNKSMRIGIGYISPKEMKEACERFEDLGLHELKLTRINGRVLCLSSSDSFENIKEMILKIIESCNGCDLLQLTKILNESSSNCWTIGVITEIIQNSINTGDILIDEQLSGINYYKNTIWNINK</sequence>
<dbReference type="GO" id="GO:0032258">
    <property type="term" value="P:cytoplasm to vacuole targeting by the Cvt pathway"/>
    <property type="evidence" value="ECO:0007669"/>
    <property type="project" value="EnsemblFungi"/>
</dbReference>
<keyword evidence="3" id="KW-0479">Metal-binding</keyword>
<dbReference type="SUPFAM" id="SSF90209">
    <property type="entry name" value="Ran binding protein zinc finger-like"/>
    <property type="match status" value="2"/>
</dbReference>
<dbReference type="InterPro" id="IPR011993">
    <property type="entry name" value="PH-like_dom_sf"/>
</dbReference>
<dbReference type="InParanoid" id="A7TGC6"/>
<evidence type="ECO:0000256" key="4">
    <source>
        <dbReference type="ARBA" id="ARBA00022771"/>
    </source>
</evidence>
<accession>A7TGC6</accession>
<dbReference type="Pfam" id="PF04157">
    <property type="entry name" value="EAP30"/>
    <property type="match status" value="1"/>
</dbReference>
<dbReference type="CDD" id="cd13227">
    <property type="entry name" value="PH-GRAM-like_Vps36"/>
    <property type="match status" value="1"/>
</dbReference>
<dbReference type="GO" id="GO:0043130">
    <property type="term" value="F:ubiquitin binding"/>
    <property type="evidence" value="ECO:0007669"/>
    <property type="project" value="UniProtKB-UniRule"/>
</dbReference>
<evidence type="ECO:0000256" key="2">
    <source>
        <dbReference type="ARBA" id="ARBA00022448"/>
    </source>
</evidence>
<keyword evidence="2 7" id="KW-0813">Transport</keyword>
<dbReference type="Gene3D" id="2.30.30.380">
    <property type="entry name" value="Zn-finger domain of Sec23/24"/>
    <property type="match status" value="2"/>
</dbReference>
<reference evidence="10 11" key="1">
    <citation type="journal article" date="2007" name="Proc. Natl. Acad. Sci. U.S.A.">
        <title>Independent sorting-out of thousands of duplicated gene pairs in two yeast species descended from a whole-genome duplication.</title>
        <authorList>
            <person name="Scannell D.R."/>
            <person name="Frank A.C."/>
            <person name="Conant G.C."/>
            <person name="Byrne K.P."/>
            <person name="Woolfit M."/>
            <person name="Wolfe K.H."/>
        </authorList>
    </citation>
    <scope>NUCLEOTIDE SEQUENCE [LARGE SCALE GENOMIC DNA]</scope>
    <source>
        <strain evidence="11">ATCC 22028 / DSM 70294 / BCRC 21397 / CBS 2163 / NBRC 10782 / NRRL Y-8283 / UCD 57-17</strain>
    </source>
</reference>
<comment type="similarity">
    <text evidence="1 7">Belongs to the VPS36 family.</text>
</comment>
<dbReference type="InterPro" id="IPR031558">
    <property type="entry name" value="Vps36-NZF-N"/>
</dbReference>
<evidence type="ECO:0000256" key="8">
    <source>
        <dbReference type="SAM" id="MobiDB-lite"/>
    </source>
</evidence>
<dbReference type="InterPro" id="IPR001876">
    <property type="entry name" value="Znf_RanBP2"/>
</dbReference>
<evidence type="ECO:0000313" key="10">
    <source>
        <dbReference type="EMBL" id="EDO18696.1"/>
    </source>
</evidence>
<dbReference type="OrthoDB" id="271448at2759"/>
<proteinExistence type="inferred from homology"/>
<dbReference type="InterPro" id="IPR036390">
    <property type="entry name" value="WH_DNA-bd_sf"/>
</dbReference>
<dbReference type="Pfam" id="PF16988">
    <property type="entry name" value="Vps36-NZF-N"/>
    <property type="match status" value="1"/>
</dbReference>
<keyword evidence="6 7" id="KW-0653">Protein transport</keyword>
<comment type="subunit">
    <text evidence="7">Component of the endosomal sorting complex required for transport II (ESCRT-II).</text>
</comment>
<dbReference type="Gene3D" id="1.10.10.10">
    <property type="entry name" value="Winged helix-like DNA-binding domain superfamily/Winged helix DNA-binding domain"/>
    <property type="match status" value="2"/>
</dbReference>
<dbReference type="GO" id="GO:0045053">
    <property type="term" value="P:protein retention in Golgi apparatus"/>
    <property type="evidence" value="ECO:0007669"/>
    <property type="project" value="EnsemblFungi"/>
</dbReference>
<feature type="compositionally biased region" description="Low complexity" evidence="8">
    <location>
        <begin position="161"/>
        <end position="173"/>
    </location>
</feature>
<dbReference type="Gene3D" id="2.30.29.30">
    <property type="entry name" value="Pleckstrin-homology domain (PH domain)/Phosphotyrosine-binding domain (PTB)"/>
    <property type="match status" value="1"/>
</dbReference>
<dbReference type="SMART" id="SM00547">
    <property type="entry name" value="ZnF_RBZ"/>
    <property type="match status" value="2"/>
</dbReference>
<dbReference type="SUPFAM" id="SSF46785">
    <property type="entry name" value="Winged helix' DNA-binding domain"/>
    <property type="match status" value="1"/>
</dbReference>
<comment type="subcellular location">
    <subcellularLocation>
        <location evidence="7">Cytoplasm</location>
    </subcellularLocation>
    <subcellularLocation>
        <location evidence="7">Endosome</location>
    </subcellularLocation>
</comment>
<evidence type="ECO:0000256" key="3">
    <source>
        <dbReference type="ARBA" id="ARBA00022723"/>
    </source>
</evidence>
<dbReference type="STRING" id="436907.A7TGC6"/>
<dbReference type="PANTHER" id="PTHR13128:SF12">
    <property type="entry name" value="VACUOLAR PROTEIN-SORTING-ASSOCIATED PROTEIN 36"/>
    <property type="match status" value="1"/>
</dbReference>
<dbReference type="FunCoup" id="A7TGC6">
    <property type="interactions" value="98"/>
</dbReference>
<dbReference type="PhylomeDB" id="A7TGC6"/>
<feature type="domain" description="GLUE N-terminal" evidence="9">
    <location>
        <begin position="7"/>
        <end position="281"/>
    </location>
</feature>
<evidence type="ECO:0000256" key="5">
    <source>
        <dbReference type="ARBA" id="ARBA00022833"/>
    </source>
</evidence>
<evidence type="ECO:0000259" key="9">
    <source>
        <dbReference type="PROSITE" id="PS51495"/>
    </source>
</evidence>
<evidence type="ECO:0000313" key="11">
    <source>
        <dbReference type="Proteomes" id="UP000000267"/>
    </source>
</evidence>
<keyword evidence="5" id="KW-0862">Zinc</keyword>
<dbReference type="eggNOG" id="KOG2760">
    <property type="taxonomic scope" value="Eukaryota"/>
</dbReference>
<dbReference type="OMA" id="YAMYNKS"/>
<dbReference type="GO" id="GO:0032266">
    <property type="term" value="F:phosphatidylinositol-3-phosphate binding"/>
    <property type="evidence" value="ECO:0007669"/>
    <property type="project" value="UniProtKB-UniRule"/>
</dbReference>
<evidence type="ECO:0000256" key="7">
    <source>
        <dbReference type="RuleBase" id="RU367095"/>
    </source>
</evidence>
<dbReference type="GO" id="GO:0043328">
    <property type="term" value="P:protein transport to vacuole involved in ubiquitin-dependent protein catabolic process via the multivesicular body sorting pathway"/>
    <property type="evidence" value="ECO:0007669"/>
    <property type="project" value="UniProtKB-UniRule"/>
</dbReference>